<evidence type="ECO:0000256" key="1">
    <source>
        <dbReference type="SAM" id="MobiDB-lite"/>
    </source>
</evidence>
<gene>
    <name evidence="2" type="ORF">PAC_10894</name>
</gene>
<accession>A0A1L7X7K4</accession>
<feature type="compositionally biased region" description="Polar residues" evidence="1">
    <location>
        <begin position="401"/>
        <end position="410"/>
    </location>
</feature>
<feature type="compositionally biased region" description="Polar residues" evidence="1">
    <location>
        <begin position="678"/>
        <end position="688"/>
    </location>
</feature>
<feature type="compositionally biased region" description="Polar residues" evidence="1">
    <location>
        <begin position="801"/>
        <end position="819"/>
    </location>
</feature>
<dbReference type="OrthoDB" id="5386574at2759"/>
<reference evidence="2 3" key="1">
    <citation type="submission" date="2016-03" db="EMBL/GenBank/DDBJ databases">
        <authorList>
            <person name="Ploux O."/>
        </authorList>
    </citation>
    <scope>NUCLEOTIDE SEQUENCE [LARGE SCALE GENOMIC DNA]</scope>
    <source>
        <strain evidence="2 3">UAMH 11012</strain>
    </source>
</reference>
<feature type="compositionally biased region" description="Low complexity" evidence="1">
    <location>
        <begin position="506"/>
        <end position="517"/>
    </location>
</feature>
<feature type="compositionally biased region" description="Low complexity" evidence="1">
    <location>
        <begin position="900"/>
        <end position="909"/>
    </location>
</feature>
<feature type="compositionally biased region" description="Basic residues" evidence="1">
    <location>
        <begin position="251"/>
        <end position="260"/>
    </location>
</feature>
<name>A0A1L7X7K4_9HELO</name>
<keyword evidence="3" id="KW-1185">Reference proteome</keyword>
<feature type="compositionally biased region" description="Polar residues" evidence="1">
    <location>
        <begin position="947"/>
        <end position="966"/>
    </location>
</feature>
<dbReference type="EMBL" id="FJOG01000017">
    <property type="protein sequence ID" value="CZR60998.1"/>
    <property type="molecule type" value="Genomic_DNA"/>
</dbReference>
<feature type="region of interest" description="Disordered" evidence="1">
    <location>
        <begin position="326"/>
        <end position="460"/>
    </location>
</feature>
<feature type="region of interest" description="Disordered" evidence="1">
    <location>
        <begin position="1"/>
        <end position="273"/>
    </location>
</feature>
<feature type="compositionally biased region" description="Basic and acidic residues" evidence="1">
    <location>
        <begin position="568"/>
        <end position="577"/>
    </location>
</feature>
<dbReference type="Proteomes" id="UP000184330">
    <property type="component" value="Unassembled WGS sequence"/>
</dbReference>
<feature type="compositionally biased region" description="Polar residues" evidence="1">
    <location>
        <begin position="71"/>
        <end position="85"/>
    </location>
</feature>
<feature type="compositionally biased region" description="Acidic residues" evidence="1">
    <location>
        <begin position="542"/>
        <end position="551"/>
    </location>
</feature>
<dbReference type="InterPro" id="IPR021582">
    <property type="entry name" value="Aim21"/>
</dbReference>
<feature type="compositionally biased region" description="Polar residues" evidence="1">
    <location>
        <begin position="340"/>
        <end position="376"/>
    </location>
</feature>
<dbReference type="AlphaFoldDB" id="A0A1L7X7K4"/>
<feature type="region of interest" description="Disordered" evidence="1">
    <location>
        <begin position="945"/>
        <end position="1056"/>
    </location>
</feature>
<dbReference type="STRING" id="576137.A0A1L7X7K4"/>
<feature type="compositionally biased region" description="Polar residues" evidence="1">
    <location>
        <begin position="140"/>
        <end position="158"/>
    </location>
</feature>
<feature type="compositionally biased region" description="Basic and acidic residues" evidence="1">
    <location>
        <begin position="877"/>
        <end position="888"/>
    </location>
</feature>
<evidence type="ECO:0000313" key="3">
    <source>
        <dbReference type="Proteomes" id="UP000184330"/>
    </source>
</evidence>
<feature type="compositionally biased region" description="Polar residues" evidence="1">
    <location>
        <begin position="116"/>
        <end position="127"/>
    </location>
</feature>
<feature type="compositionally biased region" description="Polar residues" evidence="1">
    <location>
        <begin position="13"/>
        <end position="22"/>
    </location>
</feature>
<evidence type="ECO:0000313" key="2">
    <source>
        <dbReference type="EMBL" id="CZR60998.1"/>
    </source>
</evidence>
<feature type="compositionally biased region" description="Polar residues" evidence="1">
    <location>
        <begin position="589"/>
        <end position="603"/>
    </location>
</feature>
<dbReference type="Pfam" id="PF11489">
    <property type="entry name" value="Aim21"/>
    <property type="match status" value="1"/>
</dbReference>
<feature type="region of interest" description="Disordered" evidence="1">
    <location>
        <begin position="660"/>
        <end position="918"/>
    </location>
</feature>
<organism evidence="2 3">
    <name type="scientific">Phialocephala subalpina</name>
    <dbReference type="NCBI Taxonomy" id="576137"/>
    <lineage>
        <taxon>Eukaryota</taxon>
        <taxon>Fungi</taxon>
        <taxon>Dikarya</taxon>
        <taxon>Ascomycota</taxon>
        <taxon>Pezizomycotina</taxon>
        <taxon>Leotiomycetes</taxon>
        <taxon>Helotiales</taxon>
        <taxon>Mollisiaceae</taxon>
        <taxon>Phialocephala</taxon>
        <taxon>Phialocephala fortinii species complex</taxon>
    </lineage>
</organism>
<feature type="compositionally biased region" description="Basic residues" evidence="1">
    <location>
        <begin position="889"/>
        <end position="899"/>
    </location>
</feature>
<protein>
    <submittedName>
        <fullName evidence="2">Related to MUC1 Extracellular alpha-1,4-glucan glucosidase</fullName>
    </submittedName>
</protein>
<feature type="compositionally biased region" description="Basic and acidic residues" evidence="1">
    <location>
        <begin position="992"/>
        <end position="1022"/>
    </location>
</feature>
<feature type="compositionally biased region" description="Polar residues" evidence="1">
    <location>
        <begin position="1042"/>
        <end position="1056"/>
    </location>
</feature>
<feature type="compositionally biased region" description="Basic and acidic residues" evidence="1">
    <location>
        <begin position="377"/>
        <end position="398"/>
    </location>
</feature>
<proteinExistence type="predicted"/>
<feature type="region of interest" description="Disordered" evidence="1">
    <location>
        <begin position="499"/>
        <end position="648"/>
    </location>
</feature>
<feature type="compositionally biased region" description="Basic and acidic residues" evidence="1">
    <location>
        <begin position="747"/>
        <end position="756"/>
    </location>
</feature>
<sequence>MSTAMPQVPPRPTRTQDQTAASGASLGSDIPKIPPRPINRRLDRSVSPSRESFARSPLNETPFFANHGNHSKSSLYASESANNSNSDLPRRPPSVSLPSIGQEGNEYADVFGASEQLGTSPPQTRNVANDLKLHAPKPSLPTSSAKQRVSAVTRTDSGQAAAFGIGKASSTTTDDKDPATRPLKAKASFASEKSNGTERPPSSLESEHGIPEIGQRVPMYPNAGDVQAPSPAPFAQPYAPGIGFHNDGSKPRHHGRKTSARGHDIPPDAYGRYGHGVIPHDRFEKAYYEKHPELFKKELGQYGEGRPEWAMSSDDLNKIVRDTASRGAGLGTSPAVMGTPSEQIGFQASEEYTSRMSSPRPQSGSLQNLAHSNASETHVHSPLRKESFPGDLPGKADFEGTLSQSLNAPSDTALESEVEEEGVIHVDAPGRRISKIYGGAGDLSSTEDLGPNAENEGIHDELGYSAPILASDEVAKEPFGWELQPAISPMNERRGSAFEDGFYHQRSGSASSLAGSRPTSRPGSIHGNVPGLRLPESKPLEDLDEYEPLFPEEEKNAASVKKPLTAADKLKRPELKNRKFPSQDIWEDSPNSLQYTATVSTPQLPEEKEESPVQEGETAAQAFARRQEQLAESESNDSESFLLREKKPWAHKAHLVAETKPSMKQRFPSRDIWEDTPDSLQLQTTVAGPQSDEILSPPEDRPTTGAVVYHQEKAAAGLPLGPDEGRATTNLAATAKPQIPARPAKSKLSESPERPHPSVPERPQRAKPVSGTEGTSPPLPMKAKPVVPARPSKPITRESSENVPLTTVTSNSSARSVGSDQGAAASAKPKPPVPSRPLGSKIAALQGGFMSDLNKRLQLGPQAPKKEEAPPEAEEEPKEKAPLSDARKGRARGPARRAPAKSPAPATAPVTGTSSTLSFTVPATLWSIDPIKDQIYVGLHDKAVNPDVTSKTTKSDTPTLATNTVGESLHDSAETAPNAEKTISPPSAVVDAHTEHVEELEKDLISNESTNHESEPVKKSDEPPVVSESTVASEPVDEEDLSASTATLKPNTENVE</sequence>